<accession>A0A4S2HG78</accession>
<protein>
    <submittedName>
        <fullName evidence="2">Uncharacterized protein</fullName>
    </submittedName>
</protein>
<sequence length="91" mass="10473">MKDTDLAKPLSMKVTGLSLSAFLLVTYLLCIGFGLVMPERFHMHEAWAPLLPGFEWLTWTGFFFGAAGAYLYGWYIAVVFVPLWRFFSRRT</sequence>
<keyword evidence="1" id="KW-1133">Transmembrane helix</keyword>
<evidence type="ECO:0000256" key="1">
    <source>
        <dbReference type="SAM" id="Phobius"/>
    </source>
</evidence>
<feature type="transmembrane region" description="Helical" evidence="1">
    <location>
        <begin position="56"/>
        <end position="84"/>
    </location>
</feature>
<dbReference type="Proteomes" id="UP000305451">
    <property type="component" value="Unassembled WGS sequence"/>
</dbReference>
<dbReference type="EMBL" id="SRXV01000001">
    <property type="protein sequence ID" value="TGY94811.1"/>
    <property type="molecule type" value="Genomic_DNA"/>
</dbReference>
<evidence type="ECO:0000313" key="2">
    <source>
        <dbReference type="EMBL" id="TGY94811.1"/>
    </source>
</evidence>
<gene>
    <name evidence="2" type="ORF">E5162_05990</name>
</gene>
<comment type="caution">
    <text evidence="2">The sequence shown here is derived from an EMBL/GenBank/DDBJ whole genome shotgun (WGS) entry which is preliminary data.</text>
</comment>
<organism evidence="2 3">
    <name type="scientific">Marinicauda pacifica</name>
    <dbReference type="NCBI Taxonomy" id="1133559"/>
    <lineage>
        <taxon>Bacteria</taxon>
        <taxon>Pseudomonadati</taxon>
        <taxon>Pseudomonadota</taxon>
        <taxon>Alphaproteobacteria</taxon>
        <taxon>Maricaulales</taxon>
        <taxon>Maricaulaceae</taxon>
        <taxon>Marinicauda</taxon>
    </lineage>
</organism>
<keyword evidence="1" id="KW-0472">Membrane</keyword>
<dbReference type="RefSeq" id="WP_135944007.1">
    <property type="nucleotide sequence ID" value="NZ_BMEI01000001.1"/>
</dbReference>
<feature type="transmembrane region" description="Helical" evidence="1">
    <location>
        <begin position="12"/>
        <end position="36"/>
    </location>
</feature>
<dbReference type="OrthoDB" id="9154118at2"/>
<reference evidence="2 3" key="1">
    <citation type="journal article" date="2013" name="Int. J. Syst. Evol. Microbiol.">
        <title>Marinicauda pacifica gen. nov., sp. nov., a prosthecate alphaproteobacterium of the family Hyphomonadaceae isolated from deep seawater.</title>
        <authorList>
            <person name="Zhang X.Y."/>
            <person name="Li G.W."/>
            <person name="Wang C.S."/>
            <person name="Zhang Y.J."/>
            <person name="Xu X.W."/>
            <person name="Li H."/>
            <person name="Liu A."/>
            <person name="Liu C."/>
            <person name="Xie B.B."/>
            <person name="Qin Q.L."/>
            <person name="Xu Z."/>
            <person name="Chen X.L."/>
            <person name="Zhou B.C."/>
            <person name="Zhang Y.Z."/>
        </authorList>
    </citation>
    <scope>NUCLEOTIDE SEQUENCE [LARGE SCALE GENOMIC DNA]</scope>
    <source>
        <strain evidence="2 3">P-1 km-3</strain>
    </source>
</reference>
<dbReference type="InterPro" id="IPR044020">
    <property type="entry name" value="DUF5676"/>
</dbReference>
<keyword evidence="3" id="KW-1185">Reference proteome</keyword>
<dbReference type="AlphaFoldDB" id="A0A4S2HG78"/>
<dbReference type="Pfam" id="PF18926">
    <property type="entry name" value="DUF5676"/>
    <property type="match status" value="1"/>
</dbReference>
<name>A0A4S2HG78_9PROT</name>
<evidence type="ECO:0000313" key="3">
    <source>
        <dbReference type="Proteomes" id="UP000305451"/>
    </source>
</evidence>
<proteinExistence type="predicted"/>
<keyword evidence="1" id="KW-0812">Transmembrane</keyword>